<feature type="compositionally biased region" description="Low complexity" evidence="2">
    <location>
        <begin position="81"/>
        <end position="120"/>
    </location>
</feature>
<dbReference type="InterPro" id="IPR012989">
    <property type="entry name" value="SEP_domain"/>
</dbReference>
<feature type="region of interest" description="Disordered" evidence="2">
    <location>
        <begin position="1"/>
        <end position="26"/>
    </location>
</feature>
<dbReference type="EMBL" id="JBJUIK010000012">
    <property type="protein sequence ID" value="KAL3509862.1"/>
    <property type="molecule type" value="Genomic_DNA"/>
</dbReference>
<dbReference type="Pfam" id="PF08059">
    <property type="entry name" value="SEP"/>
    <property type="match status" value="1"/>
</dbReference>
<dbReference type="FunFam" id="3.10.20.90:FF:000179">
    <property type="entry name" value="Plant UBX domain-containing protein 4"/>
    <property type="match status" value="1"/>
</dbReference>
<dbReference type="PROSITE" id="PS51399">
    <property type="entry name" value="SEP"/>
    <property type="match status" value="1"/>
</dbReference>
<keyword evidence="6" id="KW-1185">Reference proteome</keyword>
<name>A0ABD2YR57_9GENT</name>
<dbReference type="Proteomes" id="UP001630127">
    <property type="component" value="Unassembled WGS sequence"/>
</dbReference>
<dbReference type="InterPro" id="IPR001012">
    <property type="entry name" value="UBX_dom"/>
</dbReference>
<dbReference type="Pfam" id="PF14555">
    <property type="entry name" value="UBA_4"/>
    <property type="match status" value="1"/>
</dbReference>
<evidence type="ECO:0000313" key="6">
    <source>
        <dbReference type="Proteomes" id="UP001630127"/>
    </source>
</evidence>
<dbReference type="SUPFAM" id="SSF102848">
    <property type="entry name" value="NSFL1 (p97 ATPase) cofactor p47, SEP domain"/>
    <property type="match status" value="1"/>
</dbReference>
<dbReference type="PANTHER" id="PTHR23333:SF45">
    <property type="entry name" value="PLANT UBX DOMAIN-CONTAINING PROTEIN 4-LIKE"/>
    <property type="match status" value="1"/>
</dbReference>
<evidence type="ECO:0000259" key="4">
    <source>
        <dbReference type="PROSITE" id="PS51399"/>
    </source>
</evidence>
<dbReference type="InterPro" id="IPR036241">
    <property type="entry name" value="NSFL1C_SEP_dom_sf"/>
</dbReference>
<organism evidence="5 6">
    <name type="scientific">Cinchona calisaya</name>
    <dbReference type="NCBI Taxonomy" id="153742"/>
    <lineage>
        <taxon>Eukaryota</taxon>
        <taxon>Viridiplantae</taxon>
        <taxon>Streptophyta</taxon>
        <taxon>Embryophyta</taxon>
        <taxon>Tracheophyta</taxon>
        <taxon>Spermatophyta</taxon>
        <taxon>Magnoliopsida</taxon>
        <taxon>eudicotyledons</taxon>
        <taxon>Gunneridae</taxon>
        <taxon>Pentapetalae</taxon>
        <taxon>asterids</taxon>
        <taxon>lamiids</taxon>
        <taxon>Gentianales</taxon>
        <taxon>Rubiaceae</taxon>
        <taxon>Cinchonoideae</taxon>
        <taxon>Cinchoneae</taxon>
        <taxon>Cinchona</taxon>
    </lineage>
</organism>
<protein>
    <recommendedName>
        <fullName evidence="7">UBA and UBX domain-containing protein</fullName>
    </recommendedName>
</protein>
<dbReference type="CDD" id="cd01770">
    <property type="entry name" value="UBX_UBXN2"/>
    <property type="match status" value="1"/>
</dbReference>
<dbReference type="SUPFAM" id="SSF54236">
    <property type="entry name" value="Ubiquitin-like"/>
    <property type="match status" value="1"/>
</dbReference>
<feature type="compositionally biased region" description="Low complexity" evidence="2">
    <location>
        <begin position="134"/>
        <end position="148"/>
    </location>
</feature>
<dbReference type="PROSITE" id="PS50033">
    <property type="entry name" value="UBX"/>
    <property type="match status" value="1"/>
</dbReference>
<dbReference type="GO" id="GO:0051117">
    <property type="term" value="F:ATPase binding"/>
    <property type="evidence" value="ECO:0007669"/>
    <property type="project" value="UniProtKB-ARBA"/>
</dbReference>
<feature type="region of interest" description="Disordered" evidence="2">
    <location>
        <begin position="81"/>
        <end position="194"/>
    </location>
</feature>
<evidence type="ECO:0000256" key="1">
    <source>
        <dbReference type="ARBA" id="ARBA00022786"/>
    </source>
</evidence>
<dbReference type="AlphaFoldDB" id="A0ABD2YR57"/>
<evidence type="ECO:0000256" key="2">
    <source>
        <dbReference type="SAM" id="MobiDB-lite"/>
    </source>
</evidence>
<dbReference type="SUPFAM" id="SSF46934">
    <property type="entry name" value="UBA-like"/>
    <property type="match status" value="1"/>
</dbReference>
<evidence type="ECO:0000259" key="3">
    <source>
        <dbReference type="PROSITE" id="PS50033"/>
    </source>
</evidence>
<dbReference type="SMART" id="SM00166">
    <property type="entry name" value="UBX"/>
    <property type="match status" value="1"/>
</dbReference>
<feature type="domain" description="UBX" evidence="3">
    <location>
        <begin position="364"/>
        <end position="441"/>
    </location>
</feature>
<dbReference type="InterPro" id="IPR029071">
    <property type="entry name" value="Ubiquitin-like_domsf"/>
</dbReference>
<comment type="caution">
    <text evidence="5">The sequence shown here is derived from an EMBL/GenBank/DDBJ whole genome shotgun (WGS) entry which is preliminary data.</text>
</comment>
<dbReference type="Gene3D" id="3.30.420.210">
    <property type="entry name" value="SEP domain"/>
    <property type="match status" value="1"/>
</dbReference>
<sequence>MENQQPQPSPPAEHEEEASETINSSNSTLINTFCEITSASQSEALFYLESHNFDLDSALSTFLESSTPSIPAAVVSGATPAAAATTNNNQQSQSPTQSESYSPSKSESPIRSFTPSRSRSPSPPPPRRSQYNLRSSTSKPSAASAASGRRGGASGIRTLADLNRQPIHDGGSDDDSDEPQEYYTGGEKSGMLVQDPSKANDVDAIFNQARQAGAVERPAENVRSSSSSRRFTGTARLLSGDTVSSAPQHPEIITHDIIFWSNGFTIDDGPLRRLDDPENASFLESIRRSECPKELQPANASTVVHVNLIRKDENYNVPERSSLPFQGVGRTLGSSSNTMSVEPTTIVPPLITAPAPTIGLVVDQALPSTSIQLRLADGTRMVSRFNYHHTIRDIRGFIDASRPGGSGAYQLQTVGFPPNQLIDLDQTIEEAGLANSVVIQKH</sequence>
<dbReference type="Pfam" id="PF00789">
    <property type="entry name" value="UBX"/>
    <property type="match status" value="1"/>
</dbReference>
<dbReference type="FunFam" id="3.30.420.210:FF:000005">
    <property type="entry name" value="Plant UBX domain-containing protein 4"/>
    <property type="match status" value="1"/>
</dbReference>
<keyword evidence="1" id="KW-0833">Ubl conjugation pathway</keyword>
<gene>
    <name evidence="5" type="ORF">ACH5RR_029263</name>
</gene>
<feature type="domain" description="SEP" evidence="4">
    <location>
        <begin position="252"/>
        <end position="316"/>
    </location>
</feature>
<evidence type="ECO:0000313" key="5">
    <source>
        <dbReference type="EMBL" id="KAL3509862.1"/>
    </source>
</evidence>
<dbReference type="Gene3D" id="1.10.8.10">
    <property type="entry name" value="DNA helicase RuvA subunit, C-terminal domain"/>
    <property type="match status" value="1"/>
</dbReference>
<proteinExistence type="predicted"/>
<accession>A0ABD2YR57</accession>
<dbReference type="FunFam" id="1.10.8.10:FF:000020">
    <property type="entry name" value="NSFL1 (p97) cofactor (p47)"/>
    <property type="match status" value="1"/>
</dbReference>
<evidence type="ECO:0008006" key="7">
    <source>
        <dbReference type="Google" id="ProtNLM"/>
    </source>
</evidence>
<dbReference type="InterPro" id="IPR009060">
    <property type="entry name" value="UBA-like_sf"/>
</dbReference>
<reference evidence="5 6" key="1">
    <citation type="submission" date="2024-11" db="EMBL/GenBank/DDBJ databases">
        <title>A near-complete genome assembly of Cinchona calisaya.</title>
        <authorList>
            <person name="Lian D.C."/>
            <person name="Zhao X.W."/>
            <person name="Wei L."/>
        </authorList>
    </citation>
    <scope>NUCLEOTIDE SEQUENCE [LARGE SCALE GENOMIC DNA]</scope>
    <source>
        <tissue evidence="5">Nenye</tissue>
    </source>
</reference>
<dbReference type="SMART" id="SM00553">
    <property type="entry name" value="SEP"/>
    <property type="match status" value="1"/>
</dbReference>
<dbReference type="Gene3D" id="3.10.20.90">
    <property type="entry name" value="Phosphatidylinositol 3-kinase Catalytic Subunit, Chain A, domain 1"/>
    <property type="match status" value="1"/>
</dbReference>
<dbReference type="PANTHER" id="PTHR23333">
    <property type="entry name" value="UBX DOMAIN CONTAINING PROTEIN"/>
    <property type="match status" value="1"/>
</dbReference>